<accession>A0A4R3KKY4</accession>
<organism evidence="2 3">
    <name type="scientific">Tepidibacillus fermentans</name>
    <dbReference type="NCBI Taxonomy" id="1281767"/>
    <lineage>
        <taxon>Bacteria</taxon>
        <taxon>Bacillati</taxon>
        <taxon>Bacillota</taxon>
        <taxon>Bacilli</taxon>
        <taxon>Bacillales</taxon>
        <taxon>Bacillaceae</taxon>
        <taxon>Tepidibacillus</taxon>
    </lineage>
</organism>
<sequence>MILRLLEILTETNKGNIFEQVFETIRKLIGYSFMGIIMVTVITLFTPHREGFQVLLKLLSIAWHYIINWGDWVFIIVLISLGLALKPTTFYNKAEEIRLNMFWLETARWERTPYIAPLHLYYLLAVPNSYSPYIKDISKNKFYQIVMNQFRSRVYTNTGHSSLEPSRKPSRLKIIGIKSFFPIIAGIGLEVLFFYSLYDTKPINKWFTGLERFLIPVVVFIASWVIQQILAIIIFSNPRKLRKAIENMFDEPEPKIPWREAFPDKKLGQMIIQSWQYHVDLKQRALYKYLNIPYPVDNKWEYEDKTIAPYPFPSEQIPEWADEIEQVYFNSVDQWREEQLQTVNKQVKVTKDKSKGKVVKFTKRKLKI</sequence>
<dbReference type="Proteomes" id="UP000295788">
    <property type="component" value="Unassembled WGS sequence"/>
</dbReference>
<evidence type="ECO:0000256" key="1">
    <source>
        <dbReference type="SAM" id="Phobius"/>
    </source>
</evidence>
<keyword evidence="3" id="KW-1185">Reference proteome</keyword>
<feature type="transmembrane region" description="Helical" evidence="1">
    <location>
        <begin position="175"/>
        <end position="198"/>
    </location>
</feature>
<gene>
    <name evidence="2" type="ORF">EDD72_101224</name>
</gene>
<proteinExistence type="predicted"/>
<dbReference type="EMBL" id="SMAB01000001">
    <property type="protein sequence ID" value="TCS84555.1"/>
    <property type="molecule type" value="Genomic_DNA"/>
</dbReference>
<keyword evidence="1" id="KW-0812">Transmembrane</keyword>
<protein>
    <submittedName>
        <fullName evidence="2">Uncharacterized protein</fullName>
    </submittedName>
</protein>
<name>A0A4R3KKY4_9BACI</name>
<feature type="transmembrane region" description="Helical" evidence="1">
    <location>
        <begin position="66"/>
        <end position="85"/>
    </location>
</feature>
<evidence type="ECO:0000313" key="3">
    <source>
        <dbReference type="Proteomes" id="UP000295788"/>
    </source>
</evidence>
<reference evidence="2 3" key="1">
    <citation type="submission" date="2019-03" db="EMBL/GenBank/DDBJ databases">
        <title>Genomic Encyclopedia of Type Strains, Phase IV (KMG-IV): sequencing the most valuable type-strain genomes for metagenomic binning, comparative biology and taxonomic classification.</title>
        <authorList>
            <person name="Goeker M."/>
        </authorList>
    </citation>
    <scope>NUCLEOTIDE SEQUENCE [LARGE SCALE GENOMIC DNA]</scope>
    <source>
        <strain evidence="2 3">DSM 23802</strain>
    </source>
</reference>
<feature type="transmembrane region" description="Helical" evidence="1">
    <location>
        <begin position="213"/>
        <end position="235"/>
    </location>
</feature>
<evidence type="ECO:0000313" key="2">
    <source>
        <dbReference type="EMBL" id="TCS84555.1"/>
    </source>
</evidence>
<comment type="caution">
    <text evidence="2">The sequence shown here is derived from an EMBL/GenBank/DDBJ whole genome shotgun (WGS) entry which is preliminary data.</text>
</comment>
<keyword evidence="1" id="KW-1133">Transmembrane helix</keyword>
<dbReference type="OrthoDB" id="2844083at2"/>
<feature type="transmembrane region" description="Helical" evidence="1">
    <location>
        <begin position="28"/>
        <end position="46"/>
    </location>
</feature>
<dbReference type="RefSeq" id="WP_132766779.1">
    <property type="nucleotide sequence ID" value="NZ_SMAB01000001.1"/>
</dbReference>
<dbReference type="AlphaFoldDB" id="A0A4R3KKY4"/>
<keyword evidence="1" id="KW-0472">Membrane</keyword>